<evidence type="ECO:0000256" key="2">
    <source>
        <dbReference type="ARBA" id="ARBA00022692"/>
    </source>
</evidence>
<evidence type="ECO:0000256" key="1">
    <source>
        <dbReference type="ARBA" id="ARBA00004651"/>
    </source>
</evidence>
<keyword evidence="6 7" id="KW-0472">Membrane</keyword>
<dbReference type="PANTHER" id="PTHR43394">
    <property type="entry name" value="ATP-DEPENDENT PERMEASE MDL1, MITOCHONDRIAL"/>
    <property type="match status" value="1"/>
</dbReference>
<evidence type="ECO:0000256" key="6">
    <source>
        <dbReference type="ARBA" id="ARBA00023136"/>
    </source>
</evidence>
<dbReference type="InterPro" id="IPR003439">
    <property type="entry name" value="ABC_transporter-like_ATP-bd"/>
</dbReference>
<evidence type="ECO:0000259" key="8">
    <source>
        <dbReference type="PROSITE" id="PS50893"/>
    </source>
</evidence>
<feature type="transmembrane region" description="Helical" evidence="7">
    <location>
        <begin position="142"/>
        <end position="163"/>
    </location>
</feature>
<dbReference type="Gene3D" id="3.40.50.300">
    <property type="entry name" value="P-loop containing nucleotide triphosphate hydrolases"/>
    <property type="match status" value="1"/>
</dbReference>
<keyword evidence="4 10" id="KW-0067">ATP-binding</keyword>
<reference evidence="10 11" key="1">
    <citation type="submission" date="2021-03" db="EMBL/GenBank/DDBJ databases">
        <authorList>
            <person name="Kanchanasin P."/>
            <person name="Saeng-In P."/>
            <person name="Phongsopitanun W."/>
            <person name="Yuki M."/>
            <person name="Kudo T."/>
            <person name="Ohkuma M."/>
            <person name="Tanasupawat S."/>
        </authorList>
    </citation>
    <scope>NUCLEOTIDE SEQUENCE [LARGE SCALE GENOMIC DNA]</scope>
    <source>
        <strain evidence="10 11">L46</strain>
    </source>
</reference>
<evidence type="ECO:0000259" key="9">
    <source>
        <dbReference type="PROSITE" id="PS50929"/>
    </source>
</evidence>
<comment type="subcellular location">
    <subcellularLocation>
        <location evidence="1">Cell membrane</location>
        <topology evidence="1">Multi-pass membrane protein</topology>
    </subcellularLocation>
</comment>
<dbReference type="Gene3D" id="1.20.1560.10">
    <property type="entry name" value="ABC transporter type 1, transmembrane domain"/>
    <property type="match status" value="1"/>
</dbReference>
<protein>
    <submittedName>
        <fullName evidence="10">ABC transporter ATP-binding protein</fullName>
    </submittedName>
</protein>
<feature type="transmembrane region" description="Helical" evidence="7">
    <location>
        <begin position="258"/>
        <end position="277"/>
    </location>
</feature>
<organism evidence="10 11">
    <name type="scientific">Actinomadura nitritigenes</name>
    <dbReference type="NCBI Taxonomy" id="134602"/>
    <lineage>
        <taxon>Bacteria</taxon>
        <taxon>Bacillati</taxon>
        <taxon>Actinomycetota</taxon>
        <taxon>Actinomycetes</taxon>
        <taxon>Streptosporangiales</taxon>
        <taxon>Thermomonosporaceae</taxon>
        <taxon>Actinomadura</taxon>
    </lineage>
</organism>
<dbReference type="InterPro" id="IPR036640">
    <property type="entry name" value="ABC1_TM_sf"/>
</dbReference>
<name>A0ABS3QU44_9ACTN</name>
<feature type="transmembrane region" description="Helical" evidence="7">
    <location>
        <begin position="20"/>
        <end position="45"/>
    </location>
</feature>
<evidence type="ECO:0000256" key="5">
    <source>
        <dbReference type="ARBA" id="ARBA00022989"/>
    </source>
</evidence>
<feature type="domain" description="ABC transmembrane type-1" evidence="9">
    <location>
        <begin position="30"/>
        <end position="315"/>
    </location>
</feature>
<dbReference type="InterPro" id="IPR039421">
    <property type="entry name" value="Type_1_exporter"/>
</dbReference>
<dbReference type="InterPro" id="IPR003593">
    <property type="entry name" value="AAA+_ATPase"/>
</dbReference>
<dbReference type="InterPro" id="IPR017871">
    <property type="entry name" value="ABC_transporter-like_CS"/>
</dbReference>
<dbReference type="Proteomes" id="UP000666915">
    <property type="component" value="Unassembled WGS sequence"/>
</dbReference>
<comment type="caution">
    <text evidence="10">The sequence shown here is derived from an EMBL/GenBank/DDBJ whole genome shotgun (WGS) entry which is preliminary data.</text>
</comment>
<gene>
    <name evidence="10" type="ORF">J4557_08235</name>
</gene>
<dbReference type="SMART" id="SM00382">
    <property type="entry name" value="AAA"/>
    <property type="match status" value="1"/>
</dbReference>
<proteinExistence type="predicted"/>
<accession>A0ABS3QU44</accession>
<dbReference type="PANTHER" id="PTHR43394:SF1">
    <property type="entry name" value="ATP-BINDING CASSETTE SUB-FAMILY B MEMBER 10, MITOCHONDRIAL"/>
    <property type="match status" value="1"/>
</dbReference>
<dbReference type="SUPFAM" id="SSF52540">
    <property type="entry name" value="P-loop containing nucleoside triphosphate hydrolases"/>
    <property type="match status" value="1"/>
</dbReference>
<evidence type="ECO:0000313" key="11">
    <source>
        <dbReference type="Proteomes" id="UP000666915"/>
    </source>
</evidence>
<evidence type="ECO:0000256" key="4">
    <source>
        <dbReference type="ARBA" id="ARBA00022840"/>
    </source>
</evidence>
<evidence type="ECO:0000256" key="7">
    <source>
        <dbReference type="SAM" id="Phobius"/>
    </source>
</evidence>
<keyword evidence="3" id="KW-0547">Nucleotide-binding</keyword>
<feature type="transmembrane region" description="Helical" evidence="7">
    <location>
        <begin position="169"/>
        <end position="188"/>
    </location>
</feature>
<dbReference type="PROSITE" id="PS50893">
    <property type="entry name" value="ABC_TRANSPORTER_2"/>
    <property type="match status" value="1"/>
</dbReference>
<feature type="domain" description="ABC transporter" evidence="8">
    <location>
        <begin position="349"/>
        <end position="595"/>
    </location>
</feature>
<feature type="transmembrane region" description="Helical" evidence="7">
    <location>
        <begin position="65"/>
        <end position="86"/>
    </location>
</feature>
<evidence type="ECO:0000256" key="3">
    <source>
        <dbReference type="ARBA" id="ARBA00022741"/>
    </source>
</evidence>
<dbReference type="InterPro" id="IPR027417">
    <property type="entry name" value="P-loop_NTPase"/>
</dbReference>
<dbReference type="Pfam" id="PF00005">
    <property type="entry name" value="ABC_tran"/>
    <property type="match status" value="1"/>
</dbReference>
<dbReference type="EMBL" id="JAGEOK010000005">
    <property type="protein sequence ID" value="MBO2437503.1"/>
    <property type="molecule type" value="Genomic_DNA"/>
</dbReference>
<evidence type="ECO:0000313" key="10">
    <source>
        <dbReference type="EMBL" id="MBO2437503.1"/>
    </source>
</evidence>
<keyword evidence="2 7" id="KW-0812">Transmembrane</keyword>
<keyword evidence="5 7" id="KW-1133">Transmembrane helix</keyword>
<dbReference type="PROSITE" id="PS00211">
    <property type="entry name" value="ABC_TRANSPORTER_1"/>
    <property type="match status" value="1"/>
</dbReference>
<dbReference type="InterPro" id="IPR011527">
    <property type="entry name" value="ABC1_TM_dom"/>
</dbReference>
<dbReference type="SUPFAM" id="SSF90123">
    <property type="entry name" value="ABC transporter transmembrane region"/>
    <property type="match status" value="1"/>
</dbReference>
<sequence>MNRADRAEGTPRRTAAVAALAWRAHPGATAGAVLLAVLTGLAPVVTAWLTKGVLDALTAHRDHDALPALAVGLAVCGLCVVVLPHASTYAQAQLRRAVRALVAARLFGAVNAHGGLRRLEDPEFQDTLRLAHESSQNAPDRLIAGALTIAQAAITMAGFVGTLLVINPLLVAVIFLAALPSVRVQLALSRERARTMWRISPGMRREIFYGELLTRPEAAKEVRLFGLGDFFRARMLDEVRATNAAERRVDLKTLRGQGLLALVGGLVAGGGLVWAVLAAASGGITAGDVTMFVAAVAGVQAALTSIVDRWADAHNALLLFGHYTAIVEAEPDMPARPGGRPVPALRQGIELRDVWFRYSEDHPWILRGVDLHIPCGRSVALVGVNGAGKSTLVKLLCRLYDPDKGSVRWDGVDLRDLDPAELRERIGAVFQDFMEYDLTAAENIMLGDLASGGDPDRIREAAARAGVHDALEALPRGYDTMLSRIFADRDEGSGVALSGGQWQRLALARAFLRQSRDLLLLDEPSSGLDADAEHAVHASLRRHRRGRTSVLISHRLGAVRDADVIVVLSEGRITERGSHDELMALQGEYARLFSLQADGYAPKLTNRPG</sequence>
<dbReference type="GO" id="GO:0005524">
    <property type="term" value="F:ATP binding"/>
    <property type="evidence" value="ECO:0007669"/>
    <property type="project" value="UniProtKB-KW"/>
</dbReference>
<dbReference type="RefSeq" id="WP_208265843.1">
    <property type="nucleotide sequence ID" value="NZ_BAAAGM010000035.1"/>
</dbReference>
<dbReference type="PROSITE" id="PS50929">
    <property type="entry name" value="ABC_TM1F"/>
    <property type="match status" value="1"/>
</dbReference>
<keyword evidence="11" id="KW-1185">Reference proteome</keyword>